<evidence type="ECO:0008006" key="3">
    <source>
        <dbReference type="Google" id="ProtNLM"/>
    </source>
</evidence>
<evidence type="ECO:0000313" key="2">
    <source>
        <dbReference type="Proteomes" id="UP001196870"/>
    </source>
</evidence>
<reference evidence="2" key="1">
    <citation type="journal article" date="2021" name="Syst. Appl. Microbiol.">
        <title>Roseomonas hellenica sp. nov., isolated from roots of wild-growing Alkanna tinctoria.</title>
        <authorList>
            <person name="Rat A."/>
            <person name="Naranjo H.D."/>
            <person name="Lebbe L."/>
            <person name="Cnockaert M."/>
            <person name="Krigas N."/>
            <person name="Grigoriadou K."/>
            <person name="Maloupa E."/>
            <person name="Willems A."/>
        </authorList>
    </citation>
    <scope>NUCLEOTIDE SEQUENCE [LARGE SCALE GENOMIC DNA]</scope>
    <source>
        <strain evidence="2">LMG 31523</strain>
    </source>
</reference>
<dbReference type="RefSeq" id="WP_211855000.1">
    <property type="nucleotide sequence ID" value="NZ_JAAGBB010000031.1"/>
</dbReference>
<dbReference type="InterPro" id="IPR011008">
    <property type="entry name" value="Dimeric_a/b-barrel"/>
</dbReference>
<comment type="caution">
    <text evidence="1">The sequence shown here is derived from an EMBL/GenBank/DDBJ whole genome shotgun (WGS) entry which is preliminary data.</text>
</comment>
<sequence>MPNKGFLLVFMNPPPAFEEEFNAWYDTEHIPERLAVPGILTGLRYISTGASPRYLAIYDLAAPEVMDSPDYRRVAFENSSPWTKRVTARARVQRHAGEQRYPGDRITGGAARVTVMRFRALSGAAVGTTSDAVRRCVEEQRGVRQLRILVDSSGAAGADLLAVVEAAVPLSDPLDLSALGEAAEALDLVNTYTPF</sequence>
<evidence type="ECO:0000313" key="1">
    <source>
        <dbReference type="EMBL" id="MBR0667222.1"/>
    </source>
</evidence>
<name>A0ABS5F3V8_9PROT</name>
<dbReference type="SUPFAM" id="SSF54909">
    <property type="entry name" value="Dimeric alpha+beta barrel"/>
    <property type="match status" value="1"/>
</dbReference>
<organism evidence="1 2">
    <name type="scientific">Plastoroseomonas hellenica</name>
    <dbReference type="NCBI Taxonomy" id="2687306"/>
    <lineage>
        <taxon>Bacteria</taxon>
        <taxon>Pseudomonadati</taxon>
        <taxon>Pseudomonadota</taxon>
        <taxon>Alphaproteobacteria</taxon>
        <taxon>Acetobacterales</taxon>
        <taxon>Acetobacteraceae</taxon>
        <taxon>Plastoroseomonas</taxon>
    </lineage>
</organism>
<gene>
    <name evidence="1" type="ORF">GXW71_22885</name>
</gene>
<proteinExistence type="predicted"/>
<dbReference type="EMBL" id="JAAGBB010000031">
    <property type="protein sequence ID" value="MBR0667222.1"/>
    <property type="molecule type" value="Genomic_DNA"/>
</dbReference>
<keyword evidence="2" id="KW-1185">Reference proteome</keyword>
<protein>
    <recommendedName>
        <fullName evidence="3">EthD domain-containing protein</fullName>
    </recommendedName>
</protein>
<dbReference type="Proteomes" id="UP001196870">
    <property type="component" value="Unassembled WGS sequence"/>
</dbReference>
<accession>A0ABS5F3V8</accession>